<dbReference type="SUPFAM" id="SSF54913">
    <property type="entry name" value="GlnB-like"/>
    <property type="match status" value="1"/>
</dbReference>
<dbReference type="InterPro" id="IPR015867">
    <property type="entry name" value="N-reg_PII/ATP_PRibTrfase_C"/>
</dbReference>
<accession>A0A1D7VW41</accession>
<gene>
    <name evidence="2" type="ORF">SL103_06725</name>
</gene>
<sequence length="112" mass="12303">MPDPAGPSTGFLTVMTTTDSEEKAQRLARGAIEARLAACAQISAPVTSVYRWDGAMETSREWQVLFKTAQARYAELESYLLQTHDYETPEIIATPITRGGAGYLSWIAEETS</sequence>
<evidence type="ECO:0000256" key="1">
    <source>
        <dbReference type="ARBA" id="ARBA00010169"/>
    </source>
</evidence>
<protein>
    <submittedName>
        <fullName evidence="2">Cytochrome C biogenesis protein CcdA</fullName>
    </submittedName>
</protein>
<dbReference type="InterPro" id="IPR004323">
    <property type="entry name" value="Ion_tolerance_CutA"/>
</dbReference>
<dbReference type="GO" id="GO:0005507">
    <property type="term" value="F:copper ion binding"/>
    <property type="evidence" value="ECO:0007669"/>
    <property type="project" value="TreeGrafter"/>
</dbReference>
<dbReference type="AlphaFoldDB" id="A0A1D7VW41"/>
<reference evidence="2 3" key="1">
    <citation type="submission" date="2016-09" db="EMBL/GenBank/DDBJ databases">
        <title>Complete genome sequencing of Streptomyces lydicus 103 and metabolic pathways analysis of antibiotic biosynthesis.</title>
        <authorList>
            <person name="Jia N."/>
            <person name="Ding M.-Z."/>
            <person name="Gao F."/>
            <person name="Yuan Y.-J."/>
        </authorList>
    </citation>
    <scope>NUCLEOTIDE SEQUENCE [LARGE SCALE GENOMIC DNA]</scope>
    <source>
        <strain evidence="2 3">103</strain>
    </source>
</reference>
<name>A0A1D7VW41_9ACTN</name>
<dbReference type="GO" id="GO:0010038">
    <property type="term" value="P:response to metal ion"/>
    <property type="evidence" value="ECO:0007669"/>
    <property type="project" value="InterPro"/>
</dbReference>
<dbReference type="Gene3D" id="3.30.70.120">
    <property type="match status" value="1"/>
</dbReference>
<dbReference type="PANTHER" id="PTHR23419">
    <property type="entry name" value="DIVALENT CATION TOLERANCE CUTA-RELATED"/>
    <property type="match status" value="1"/>
</dbReference>
<dbReference type="KEGG" id="slc:SL103_06725"/>
<dbReference type="InterPro" id="IPR011322">
    <property type="entry name" value="N-reg_PII-like_a/b"/>
</dbReference>
<dbReference type="Proteomes" id="UP000094094">
    <property type="component" value="Chromosome"/>
</dbReference>
<dbReference type="PANTHER" id="PTHR23419:SF8">
    <property type="entry name" value="FI09726P"/>
    <property type="match status" value="1"/>
</dbReference>
<evidence type="ECO:0000313" key="3">
    <source>
        <dbReference type="Proteomes" id="UP000094094"/>
    </source>
</evidence>
<proteinExistence type="inferred from homology"/>
<comment type="similarity">
    <text evidence="1">Belongs to the CutA family.</text>
</comment>
<organism evidence="2 3">
    <name type="scientific">Streptomyces lydicus</name>
    <dbReference type="NCBI Taxonomy" id="47763"/>
    <lineage>
        <taxon>Bacteria</taxon>
        <taxon>Bacillati</taxon>
        <taxon>Actinomycetota</taxon>
        <taxon>Actinomycetes</taxon>
        <taxon>Kitasatosporales</taxon>
        <taxon>Streptomycetaceae</taxon>
        <taxon>Streptomyces</taxon>
    </lineage>
</organism>
<evidence type="ECO:0000313" key="2">
    <source>
        <dbReference type="EMBL" id="AOP51029.1"/>
    </source>
</evidence>
<dbReference type="Pfam" id="PF03091">
    <property type="entry name" value="CutA1"/>
    <property type="match status" value="1"/>
</dbReference>
<keyword evidence="3" id="KW-1185">Reference proteome</keyword>
<dbReference type="EMBL" id="CP017157">
    <property type="protein sequence ID" value="AOP51029.1"/>
    <property type="molecule type" value="Genomic_DNA"/>
</dbReference>